<dbReference type="PANTHER" id="PTHR24243:SF208">
    <property type="entry name" value="PYROKININ-1 RECEPTOR"/>
    <property type="match status" value="1"/>
</dbReference>
<dbReference type="InterPro" id="IPR000276">
    <property type="entry name" value="GPCR_Rhodpsn"/>
</dbReference>
<keyword evidence="13" id="KW-1185">Reference proteome</keyword>
<evidence type="ECO:0000256" key="2">
    <source>
        <dbReference type="ARBA" id="ARBA00022692"/>
    </source>
</evidence>
<evidence type="ECO:0000313" key="13">
    <source>
        <dbReference type="Proteomes" id="UP000663879"/>
    </source>
</evidence>
<gene>
    <name evidence="12" type="ORF">OXX778_LOCUS6041</name>
</gene>
<reference evidence="12" key="1">
    <citation type="submission" date="2021-02" db="EMBL/GenBank/DDBJ databases">
        <authorList>
            <person name="Nowell W R."/>
        </authorList>
    </citation>
    <scope>NUCLEOTIDE SEQUENCE</scope>
    <source>
        <strain evidence="12">Ploen Becks lab</strain>
    </source>
</reference>
<keyword evidence="4 8" id="KW-0297">G-protein coupled receptor</keyword>
<evidence type="ECO:0000256" key="4">
    <source>
        <dbReference type="ARBA" id="ARBA00023040"/>
    </source>
</evidence>
<organism evidence="12 13">
    <name type="scientific">Brachionus calyciflorus</name>
    <dbReference type="NCBI Taxonomy" id="104777"/>
    <lineage>
        <taxon>Eukaryota</taxon>
        <taxon>Metazoa</taxon>
        <taxon>Spiralia</taxon>
        <taxon>Gnathifera</taxon>
        <taxon>Rotifera</taxon>
        <taxon>Eurotatoria</taxon>
        <taxon>Monogononta</taxon>
        <taxon>Pseudotrocha</taxon>
        <taxon>Ploima</taxon>
        <taxon>Brachionidae</taxon>
        <taxon>Brachionus</taxon>
    </lineage>
</organism>
<feature type="transmembrane region" description="Helical" evidence="9">
    <location>
        <begin position="412"/>
        <end position="434"/>
    </location>
</feature>
<evidence type="ECO:0000256" key="6">
    <source>
        <dbReference type="ARBA" id="ARBA00023170"/>
    </source>
</evidence>
<dbReference type="Proteomes" id="UP000663879">
    <property type="component" value="Unassembled WGS sequence"/>
</dbReference>
<dbReference type="PROSITE" id="PS50262">
    <property type="entry name" value="G_PROTEIN_RECEP_F1_2"/>
    <property type="match status" value="1"/>
</dbReference>
<evidence type="ECO:0000256" key="10">
    <source>
        <dbReference type="SAM" id="SignalP"/>
    </source>
</evidence>
<dbReference type="EMBL" id="CAJNOC010000691">
    <property type="protein sequence ID" value="CAF0792431.1"/>
    <property type="molecule type" value="Genomic_DNA"/>
</dbReference>
<feature type="signal peptide" evidence="10">
    <location>
        <begin position="1"/>
        <end position="22"/>
    </location>
</feature>
<dbReference type="AlphaFoldDB" id="A0A813SAG8"/>
<evidence type="ECO:0000256" key="3">
    <source>
        <dbReference type="ARBA" id="ARBA00022989"/>
    </source>
</evidence>
<evidence type="ECO:0000256" key="1">
    <source>
        <dbReference type="ARBA" id="ARBA00004141"/>
    </source>
</evidence>
<comment type="caution">
    <text evidence="12">The sequence shown here is derived from an EMBL/GenBank/DDBJ whole genome shotgun (WGS) entry which is preliminary data.</text>
</comment>
<proteinExistence type="inferred from homology"/>
<evidence type="ECO:0000256" key="8">
    <source>
        <dbReference type="RuleBase" id="RU000688"/>
    </source>
</evidence>
<feature type="transmembrane region" description="Helical" evidence="9">
    <location>
        <begin position="370"/>
        <end position="388"/>
    </location>
</feature>
<feature type="transmembrane region" description="Helical" evidence="9">
    <location>
        <begin position="141"/>
        <end position="163"/>
    </location>
</feature>
<comment type="similarity">
    <text evidence="8">Belongs to the G-protein coupled receptor 1 family.</text>
</comment>
<evidence type="ECO:0000313" key="12">
    <source>
        <dbReference type="EMBL" id="CAF0792431.1"/>
    </source>
</evidence>
<dbReference type="PROSITE" id="PS00237">
    <property type="entry name" value="G_PROTEIN_RECEP_F1_1"/>
    <property type="match status" value="1"/>
</dbReference>
<evidence type="ECO:0000256" key="7">
    <source>
        <dbReference type="ARBA" id="ARBA00023224"/>
    </source>
</evidence>
<name>A0A813SAG8_9BILA</name>
<sequence>MLKINANFIIYLIFYLVQITQEHNLQIDNNTLVDYDLVNSKYGMNSSKEKLEDILGPRKKEIGFVICMSTVYILILICGLVGNISTCFVVIYNNCMHTTTNYYLFSLAVSDVLSLLMGLPPELYSIIIEAYPWRFGETFCVVRTFIFETTTIASVLTILTFTFERWLHICKAIYAKKFSSGFSRALKIILFIWILSGLLALPYALMTGVVLEDEQDPVSKTCNIIKQHKQLMKTVIQLSVLFLFIVPMTLISIMYILIGITLWKSQSKHKGGSYISHGSSYTKKENKFTERFNKAFRKKESKISLSISNKAQKCNHTESNLVIGDNMPIPRNMSDLSVADIRNTSVHTYDRTSKEFEHISYRARQSRRDVVKMLFVVVLSFFTCWAPYHCQRVLTTIYDPSQSKLLMRIFEYLYYISGISIYISSTINPILYNVMSKRYRTAFKNTLKMISHCSFTSKSNQAFKNSAYHSSINFNIVKQPGSRRNQFLT</sequence>
<keyword evidence="5 9" id="KW-0472">Membrane</keyword>
<feature type="chain" id="PRO_5032682086" description="G-protein coupled receptors family 1 profile domain-containing protein" evidence="10">
    <location>
        <begin position="23"/>
        <end position="489"/>
    </location>
</feature>
<dbReference type="SUPFAM" id="SSF81321">
    <property type="entry name" value="Family A G protein-coupled receptor-like"/>
    <property type="match status" value="1"/>
</dbReference>
<comment type="subcellular location">
    <subcellularLocation>
        <location evidence="1">Membrane</location>
        <topology evidence="1">Multi-pass membrane protein</topology>
    </subcellularLocation>
</comment>
<dbReference type="PRINTS" id="PR00237">
    <property type="entry name" value="GPCRRHODOPSN"/>
</dbReference>
<accession>A0A813SAG8</accession>
<dbReference type="OrthoDB" id="5962705at2759"/>
<evidence type="ECO:0000259" key="11">
    <source>
        <dbReference type="PROSITE" id="PS50262"/>
    </source>
</evidence>
<keyword evidence="10" id="KW-0732">Signal</keyword>
<dbReference type="Pfam" id="PF00001">
    <property type="entry name" value="7tm_1"/>
    <property type="match status" value="1"/>
</dbReference>
<keyword evidence="7 8" id="KW-0807">Transducer</keyword>
<dbReference type="PANTHER" id="PTHR24243">
    <property type="entry name" value="G-PROTEIN COUPLED RECEPTOR"/>
    <property type="match status" value="1"/>
</dbReference>
<keyword evidence="6 8" id="KW-0675">Receptor</keyword>
<dbReference type="Gene3D" id="1.20.1070.10">
    <property type="entry name" value="Rhodopsin 7-helix transmembrane proteins"/>
    <property type="match status" value="1"/>
</dbReference>
<feature type="transmembrane region" description="Helical" evidence="9">
    <location>
        <begin position="62"/>
        <end position="90"/>
    </location>
</feature>
<evidence type="ECO:0000256" key="5">
    <source>
        <dbReference type="ARBA" id="ARBA00023136"/>
    </source>
</evidence>
<feature type="domain" description="G-protein coupled receptors family 1 profile" evidence="11">
    <location>
        <begin position="82"/>
        <end position="432"/>
    </location>
</feature>
<protein>
    <recommendedName>
        <fullName evidence="11">G-protein coupled receptors family 1 profile domain-containing protein</fullName>
    </recommendedName>
</protein>
<feature type="transmembrane region" description="Helical" evidence="9">
    <location>
        <begin position="184"/>
        <end position="205"/>
    </location>
</feature>
<keyword evidence="2 8" id="KW-0812">Transmembrane</keyword>
<keyword evidence="3 9" id="KW-1133">Transmembrane helix</keyword>
<dbReference type="GO" id="GO:0005886">
    <property type="term" value="C:plasma membrane"/>
    <property type="evidence" value="ECO:0007669"/>
    <property type="project" value="TreeGrafter"/>
</dbReference>
<evidence type="ECO:0000256" key="9">
    <source>
        <dbReference type="SAM" id="Phobius"/>
    </source>
</evidence>
<feature type="transmembrane region" description="Helical" evidence="9">
    <location>
        <begin position="102"/>
        <end position="121"/>
    </location>
</feature>
<dbReference type="GO" id="GO:0008188">
    <property type="term" value="F:neuropeptide receptor activity"/>
    <property type="evidence" value="ECO:0007669"/>
    <property type="project" value="TreeGrafter"/>
</dbReference>
<dbReference type="InterPro" id="IPR017452">
    <property type="entry name" value="GPCR_Rhodpsn_7TM"/>
</dbReference>
<feature type="transmembrane region" description="Helical" evidence="9">
    <location>
        <begin position="240"/>
        <end position="263"/>
    </location>
</feature>